<dbReference type="EMBL" id="PEDL01000007">
    <property type="protein sequence ID" value="PHV70845.1"/>
    <property type="molecule type" value="Genomic_DNA"/>
</dbReference>
<sequence>MEAVRHLRKMRWIALVIMVIISGFLVGCTKNKQDAIPTPVPTVGQNFNVSVTDSTGEIITLTKKPERIVSLAPSTTEILYFLGLESKIVGRTKYCNYPESLVSVPEIGGTSNPNIEAVVDLAPDLVVASTHVSDEVINKLREVGIPVVFLNEQENFEGTYSAIRKIGQLTGAGEEAEIVIEDMKSKLERVASALAALNKEDKPTVYYATGYGESDYGAGGNTFIGEIITLAGGDNIAKDVQGWSISKEQIAQGDPDIIIVPTGGDMKANMEVQDFYKDLRAIKEGHIYEIDGDSISRQGPRIADALTEMAFIINPELELDVATQ</sequence>
<reference evidence="1" key="1">
    <citation type="submission" date="2017-10" db="EMBL/GenBank/DDBJ databases">
        <title>Genome sequence of cellulolytic Lachnospiraceae bacterium XHS1971 isolated from hotspring sediment.</title>
        <authorList>
            <person name="Vasudevan G."/>
            <person name="Joshi A.J."/>
            <person name="Hivarkar S."/>
            <person name="Lanjekar V.B."/>
            <person name="Dhakephalkar P.K."/>
            <person name="Dagar S."/>
        </authorList>
    </citation>
    <scope>NUCLEOTIDE SEQUENCE</scope>
    <source>
        <strain evidence="1">XHS1971</strain>
    </source>
</reference>
<evidence type="ECO:0000313" key="1">
    <source>
        <dbReference type="EMBL" id="PHV70845.1"/>
    </source>
</evidence>
<protein>
    <submittedName>
        <fullName evidence="1">ABC transporter substrate-binding protein</fullName>
    </submittedName>
</protein>
<organism evidence="1 2">
    <name type="scientific">Sporanaerobium hydrogeniformans</name>
    <dbReference type="NCBI Taxonomy" id="3072179"/>
    <lineage>
        <taxon>Bacteria</taxon>
        <taxon>Bacillati</taxon>
        <taxon>Bacillota</taxon>
        <taxon>Clostridia</taxon>
        <taxon>Lachnospirales</taxon>
        <taxon>Lachnospiraceae</taxon>
        <taxon>Sporanaerobium</taxon>
    </lineage>
</organism>
<accession>A0AC61DC85</accession>
<name>A0AC61DC85_9FIRM</name>
<evidence type="ECO:0000313" key="2">
    <source>
        <dbReference type="Proteomes" id="UP000224460"/>
    </source>
</evidence>
<proteinExistence type="predicted"/>
<keyword evidence="2" id="KW-1185">Reference proteome</keyword>
<dbReference type="Proteomes" id="UP000224460">
    <property type="component" value="Unassembled WGS sequence"/>
</dbReference>
<comment type="caution">
    <text evidence="1">The sequence shown here is derived from an EMBL/GenBank/DDBJ whole genome shotgun (WGS) entry which is preliminary data.</text>
</comment>
<gene>
    <name evidence="1" type="ORF">CS063_08765</name>
</gene>